<dbReference type="CDD" id="cd00121">
    <property type="entry name" value="MATH"/>
    <property type="match status" value="2"/>
</dbReference>
<feature type="domain" description="MATH" evidence="1">
    <location>
        <begin position="161"/>
        <end position="287"/>
    </location>
</feature>
<dbReference type="InterPro" id="IPR008974">
    <property type="entry name" value="TRAF-like"/>
</dbReference>
<feature type="domain" description="MATH" evidence="1">
    <location>
        <begin position="19"/>
        <end position="139"/>
    </location>
</feature>
<dbReference type="Proteomes" id="UP000836841">
    <property type="component" value="Chromosome 6"/>
</dbReference>
<dbReference type="AlphaFoldDB" id="A0AAU9SLF4"/>
<evidence type="ECO:0000313" key="2">
    <source>
        <dbReference type="EMBL" id="CAH2069298.1"/>
    </source>
</evidence>
<dbReference type="Pfam" id="PF22486">
    <property type="entry name" value="MATH_2"/>
    <property type="match status" value="2"/>
</dbReference>
<organism evidence="2 3">
    <name type="scientific">Thlaspi arvense</name>
    <name type="common">Field penny-cress</name>
    <dbReference type="NCBI Taxonomy" id="13288"/>
    <lineage>
        <taxon>Eukaryota</taxon>
        <taxon>Viridiplantae</taxon>
        <taxon>Streptophyta</taxon>
        <taxon>Embryophyta</taxon>
        <taxon>Tracheophyta</taxon>
        <taxon>Spermatophyta</taxon>
        <taxon>Magnoliopsida</taxon>
        <taxon>eudicotyledons</taxon>
        <taxon>Gunneridae</taxon>
        <taxon>Pentapetalae</taxon>
        <taxon>rosids</taxon>
        <taxon>malvids</taxon>
        <taxon>Brassicales</taxon>
        <taxon>Brassicaceae</taxon>
        <taxon>Thlaspideae</taxon>
        <taxon>Thlaspi</taxon>
    </lineage>
</organism>
<evidence type="ECO:0000313" key="3">
    <source>
        <dbReference type="Proteomes" id="UP000836841"/>
    </source>
</evidence>
<proteinExistence type="predicted"/>
<dbReference type="SMART" id="SM00061">
    <property type="entry name" value="MATH"/>
    <property type="match status" value="1"/>
</dbReference>
<dbReference type="PANTHER" id="PTHR46162:SF19">
    <property type="entry name" value="TRAF-LIKE FAMILY PROTEIN"/>
    <property type="match status" value="1"/>
</dbReference>
<dbReference type="InterPro" id="IPR002083">
    <property type="entry name" value="MATH/TRAF_dom"/>
</dbReference>
<evidence type="ECO:0000259" key="1">
    <source>
        <dbReference type="PROSITE" id="PS50144"/>
    </source>
</evidence>
<dbReference type="PROSITE" id="PS50144">
    <property type="entry name" value="MATH"/>
    <property type="match status" value="2"/>
</dbReference>
<sequence>MSRPVTIEEMLEALKEKYKTSHFFKIENFSLIRKQISRVESSAFISMVTNGRKLLVYSNGYGGGKNHVAIVVEKQASINVNLQIELFVINQLQPTWHSKGTMALPSDLKWKGDSDLITHADLETKGYHIGDCCIFGVRFIGIQPAESGTAECFDLIEKPLNHKVTWMMTKFSSLEPENVHSSNEFVVGNRKWRIQVHPRGFKEGKDKSFSVYLSGEGFINNVPRSNTFAIFKLRVLDQVNRDHLEKTYSGWLGEEPDVNHGFADFMPLKSLDKPYLVNDKFYVGVEFEVISVTNSC</sequence>
<dbReference type="EMBL" id="OU466862">
    <property type="protein sequence ID" value="CAH2069298.1"/>
    <property type="molecule type" value="Genomic_DNA"/>
</dbReference>
<dbReference type="SUPFAM" id="SSF49599">
    <property type="entry name" value="TRAF domain-like"/>
    <property type="match status" value="2"/>
</dbReference>
<protein>
    <recommendedName>
        <fullName evidence="1">MATH domain-containing protein</fullName>
    </recommendedName>
</protein>
<accession>A0AAU9SLF4</accession>
<reference evidence="2 3" key="1">
    <citation type="submission" date="2022-03" db="EMBL/GenBank/DDBJ databases">
        <authorList>
            <person name="Nunn A."/>
            <person name="Chopra R."/>
            <person name="Nunn A."/>
            <person name="Contreras Garrido A."/>
        </authorList>
    </citation>
    <scope>NUCLEOTIDE SEQUENCE [LARGE SCALE GENOMIC DNA]</scope>
</reference>
<dbReference type="Gene3D" id="2.60.210.10">
    <property type="entry name" value="Apoptosis, Tumor Necrosis Factor Receptor Associated Protein 2, Chain A"/>
    <property type="match status" value="2"/>
</dbReference>
<keyword evidence="3" id="KW-1185">Reference proteome</keyword>
<dbReference type="PANTHER" id="PTHR46162">
    <property type="entry name" value="TRAF-LIKE FAMILY PROTEIN"/>
    <property type="match status" value="1"/>
</dbReference>
<name>A0AAU9SLF4_THLAR</name>
<gene>
    <name evidence="2" type="ORF">TAV2_LOCUS19483</name>
</gene>